<proteinExistence type="predicted"/>
<evidence type="ECO:0000313" key="2">
    <source>
        <dbReference type="Proteomes" id="UP000322530"/>
    </source>
</evidence>
<gene>
    <name evidence="1" type="ORF">KDI_07350</name>
</gene>
<dbReference type="AlphaFoldDB" id="A0A5A5T6R3"/>
<protein>
    <submittedName>
        <fullName evidence="1">Uncharacterized protein</fullName>
    </submittedName>
</protein>
<dbReference type="EMBL" id="BIXY01000007">
    <property type="protein sequence ID" value="GCF07171.1"/>
    <property type="molecule type" value="Genomic_DNA"/>
</dbReference>
<accession>A0A5A5T6R3</accession>
<dbReference type="Proteomes" id="UP000322530">
    <property type="component" value="Unassembled WGS sequence"/>
</dbReference>
<comment type="caution">
    <text evidence="1">The sequence shown here is derived from an EMBL/GenBank/DDBJ whole genome shotgun (WGS) entry which is preliminary data.</text>
</comment>
<sequence>MIRTPYSPFVDTRNIMVSPFSALRLIEQQINPTNSLGFILALEEGERQLPDVFSLKA</sequence>
<organism evidence="1 2">
    <name type="scientific">Dictyobacter arantiisoli</name>
    <dbReference type="NCBI Taxonomy" id="2014874"/>
    <lineage>
        <taxon>Bacteria</taxon>
        <taxon>Bacillati</taxon>
        <taxon>Chloroflexota</taxon>
        <taxon>Ktedonobacteria</taxon>
        <taxon>Ktedonobacterales</taxon>
        <taxon>Dictyobacteraceae</taxon>
        <taxon>Dictyobacter</taxon>
    </lineage>
</organism>
<reference evidence="1 2" key="1">
    <citation type="submission" date="2019-01" db="EMBL/GenBank/DDBJ databases">
        <title>Draft genome sequence of Dictyobacter sp. Uno17.</title>
        <authorList>
            <person name="Wang C.M."/>
            <person name="Zheng Y."/>
            <person name="Sakai Y."/>
            <person name="Abe K."/>
            <person name="Yokota A."/>
            <person name="Yabe S."/>
        </authorList>
    </citation>
    <scope>NUCLEOTIDE SEQUENCE [LARGE SCALE GENOMIC DNA]</scope>
    <source>
        <strain evidence="1 2">Uno17</strain>
    </source>
</reference>
<name>A0A5A5T6R3_9CHLR</name>
<keyword evidence="2" id="KW-1185">Reference proteome</keyword>
<evidence type="ECO:0000313" key="1">
    <source>
        <dbReference type="EMBL" id="GCF07171.1"/>
    </source>
</evidence>